<keyword evidence="1" id="KW-0472">Membrane</keyword>
<feature type="transmembrane region" description="Helical" evidence="1">
    <location>
        <begin position="270"/>
        <end position="298"/>
    </location>
</feature>
<name>A0A059FI98_9PROT</name>
<accession>A0A059FI98</accession>
<dbReference type="eggNOG" id="COG3213">
    <property type="taxonomic scope" value="Bacteria"/>
</dbReference>
<dbReference type="OrthoDB" id="9770040at2"/>
<feature type="transmembrane region" description="Helical" evidence="1">
    <location>
        <begin position="21"/>
        <end position="40"/>
    </location>
</feature>
<gene>
    <name evidence="2" type="ORF">HJA_03881</name>
</gene>
<dbReference type="Pfam" id="PF05940">
    <property type="entry name" value="NnrS"/>
    <property type="match status" value="1"/>
</dbReference>
<feature type="transmembrane region" description="Helical" evidence="1">
    <location>
        <begin position="146"/>
        <end position="165"/>
    </location>
</feature>
<proteinExistence type="predicted"/>
<feature type="transmembrane region" description="Helical" evidence="1">
    <location>
        <begin position="242"/>
        <end position="258"/>
    </location>
</feature>
<dbReference type="RefSeq" id="WP_035578446.1">
    <property type="nucleotide sequence ID" value="NZ_ARYJ01000002.1"/>
</dbReference>
<comment type="caution">
    <text evidence="2">The sequence shown here is derived from an EMBL/GenBank/DDBJ whole genome shotgun (WGS) entry which is preliminary data.</text>
</comment>
<evidence type="ECO:0000313" key="3">
    <source>
        <dbReference type="Proteomes" id="UP000024816"/>
    </source>
</evidence>
<organism evidence="2 3">
    <name type="scientific">Hyphomonas jannaschiana VP2</name>
    <dbReference type="NCBI Taxonomy" id="1280952"/>
    <lineage>
        <taxon>Bacteria</taxon>
        <taxon>Pseudomonadati</taxon>
        <taxon>Pseudomonadota</taxon>
        <taxon>Alphaproteobacteria</taxon>
        <taxon>Hyphomonadales</taxon>
        <taxon>Hyphomonadaceae</taxon>
        <taxon>Hyphomonas</taxon>
    </lineage>
</organism>
<dbReference type="EMBL" id="ARYJ01000002">
    <property type="protein sequence ID" value="KCZ90337.1"/>
    <property type="molecule type" value="Genomic_DNA"/>
</dbReference>
<keyword evidence="1" id="KW-0812">Transmembrane</keyword>
<evidence type="ECO:0000256" key="1">
    <source>
        <dbReference type="SAM" id="Phobius"/>
    </source>
</evidence>
<feature type="transmembrane region" description="Helical" evidence="1">
    <location>
        <begin position="177"/>
        <end position="197"/>
    </location>
</feature>
<feature type="transmembrane region" description="Helical" evidence="1">
    <location>
        <begin position="116"/>
        <end position="134"/>
    </location>
</feature>
<feature type="transmembrane region" description="Helical" evidence="1">
    <location>
        <begin position="366"/>
        <end position="386"/>
    </location>
</feature>
<feature type="transmembrane region" description="Helical" evidence="1">
    <location>
        <begin position="60"/>
        <end position="80"/>
    </location>
</feature>
<keyword evidence="3" id="KW-1185">Reference proteome</keyword>
<keyword evidence="1" id="KW-1133">Transmembrane helix</keyword>
<dbReference type="InterPro" id="IPR010266">
    <property type="entry name" value="NnrS"/>
</dbReference>
<feature type="transmembrane region" description="Helical" evidence="1">
    <location>
        <begin position="218"/>
        <end position="236"/>
    </location>
</feature>
<feature type="transmembrane region" description="Helical" evidence="1">
    <location>
        <begin position="304"/>
        <end position="323"/>
    </location>
</feature>
<evidence type="ECO:0000313" key="2">
    <source>
        <dbReference type="EMBL" id="KCZ90337.1"/>
    </source>
</evidence>
<dbReference type="STRING" id="1280952.HJA_03881"/>
<sequence>MVSSAERIRAYRGPALFSLGLRPFFLLGAIWAAIAVPLWIVTYTVGPGALPVEAGLVFHIHEMVFGYGSAIVAGFLLTAVPNWTGRLPVCGLPLMLLVALWITGRAAMLFQPGPVWLPGAIESAFLVAFASLVWREVIAGKNTRNLKVAGAVSVLAFANIGFHWANITVGGLPQVAIRTGLAALIFLILVIGGRITPSFTRNWLGKQGGAMPVPFGRYDGATLIVSLAALVAWSIFADTSAASGLLAGAGLLNLVRVARWQVQRTLSEPLVTILHVGYAWAALALLLLGLSGLFPAVVPRVSGIHAAGAGAIGVMTLAVMTRASLGHTGHVLKAGWGTVLIYILVNSGAFARVAAPFVEAPVQMHVNHVASALWSGAFALFAIIYGPRLSAPRPGRGS</sequence>
<dbReference type="AlphaFoldDB" id="A0A059FI98"/>
<feature type="transmembrane region" description="Helical" evidence="1">
    <location>
        <begin position="335"/>
        <end position="354"/>
    </location>
</feature>
<feature type="transmembrane region" description="Helical" evidence="1">
    <location>
        <begin position="92"/>
        <end position="110"/>
    </location>
</feature>
<dbReference type="Proteomes" id="UP000024816">
    <property type="component" value="Unassembled WGS sequence"/>
</dbReference>
<protein>
    <submittedName>
        <fullName evidence="2">NnrS family protein</fullName>
    </submittedName>
</protein>
<dbReference type="PATRIC" id="fig|1280952.3.peg.773"/>
<reference evidence="2 3" key="1">
    <citation type="journal article" date="2014" name="Antonie Van Leeuwenhoek">
        <title>Hyphomonas beringensis sp. nov. and Hyphomonas chukchiensis sp. nov., isolated from surface seawater of the Bering Sea and Chukchi Sea.</title>
        <authorList>
            <person name="Li C."/>
            <person name="Lai Q."/>
            <person name="Li G."/>
            <person name="Dong C."/>
            <person name="Wang J."/>
            <person name="Liao Y."/>
            <person name="Shao Z."/>
        </authorList>
    </citation>
    <scope>NUCLEOTIDE SEQUENCE [LARGE SCALE GENOMIC DNA]</scope>
    <source>
        <strain evidence="2 3">VP2</strain>
    </source>
</reference>